<gene>
    <name evidence="1" type="ORF">RPIT_08385</name>
</gene>
<organism evidence="1 2">
    <name type="scientific">Tessaracoccus flavus</name>
    <dbReference type="NCBI Taxonomy" id="1610493"/>
    <lineage>
        <taxon>Bacteria</taxon>
        <taxon>Bacillati</taxon>
        <taxon>Actinomycetota</taxon>
        <taxon>Actinomycetes</taxon>
        <taxon>Propionibacteriales</taxon>
        <taxon>Propionibacteriaceae</taxon>
        <taxon>Tessaracoccus</taxon>
    </lineage>
</organism>
<dbReference type="KEGG" id="tfl:RPIT_08385"/>
<proteinExistence type="predicted"/>
<dbReference type="STRING" id="1610493.RPIT_08385"/>
<reference evidence="1 2" key="1">
    <citation type="journal article" date="2016" name="Int. J. Syst. Evol. Microbiol.">
        <title>Tessaracoccus flavus sp. nov., isolated from the drainage system of a lindane-producing factory.</title>
        <authorList>
            <person name="Kumari R."/>
            <person name="Singh P."/>
            <person name="Schumann P."/>
            <person name="Lal R."/>
        </authorList>
    </citation>
    <scope>NUCLEOTIDE SEQUENCE [LARGE SCALE GENOMIC DNA]</scope>
    <source>
        <strain evidence="1 2">RP1T</strain>
    </source>
</reference>
<dbReference type="EMBL" id="CP019605">
    <property type="protein sequence ID" value="AQP46087.1"/>
    <property type="molecule type" value="Genomic_DNA"/>
</dbReference>
<sequence length="79" mass="9117">MARLNREHSRMLGNGYCIRPQIMDCIYETICESCTFFQTTIEFRPTLLAQRDDACAKGQIRRAEIYDNLLTGLDTHEAS</sequence>
<dbReference type="AlphaFoldDB" id="A0A1Q2CIZ6"/>
<accession>A0A1Q2CIZ6</accession>
<name>A0A1Q2CIZ6_9ACTN</name>
<protein>
    <submittedName>
        <fullName evidence="1">Uncharacterized protein</fullName>
    </submittedName>
</protein>
<evidence type="ECO:0000313" key="2">
    <source>
        <dbReference type="Proteomes" id="UP000188324"/>
    </source>
</evidence>
<dbReference type="Proteomes" id="UP000188324">
    <property type="component" value="Chromosome"/>
</dbReference>
<keyword evidence="2" id="KW-1185">Reference proteome</keyword>
<evidence type="ECO:0000313" key="1">
    <source>
        <dbReference type="EMBL" id="AQP46087.1"/>
    </source>
</evidence>